<accession>A0A2N5WXE7</accession>
<proteinExistence type="predicted"/>
<organism evidence="1 2">
    <name type="scientific">Pseudohalioglobus lutimaris</name>
    <dbReference type="NCBI Taxonomy" id="1737061"/>
    <lineage>
        <taxon>Bacteria</taxon>
        <taxon>Pseudomonadati</taxon>
        <taxon>Pseudomonadota</taxon>
        <taxon>Gammaproteobacteria</taxon>
        <taxon>Cellvibrionales</taxon>
        <taxon>Halieaceae</taxon>
        <taxon>Pseudohalioglobus</taxon>
    </lineage>
</organism>
<name>A0A2N5WXE7_9GAMM</name>
<gene>
    <name evidence="1" type="ORF">C0039_19470</name>
</gene>
<dbReference type="EMBL" id="PKUS01000042">
    <property type="protein sequence ID" value="PLW66914.1"/>
    <property type="molecule type" value="Genomic_DNA"/>
</dbReference>
<evidence type="ECO:0000313" key="2">
    <source>
        <dbReference type="Proteomes" id="UP000235005"/>
    </source>
</evidence>
<dbReference type="Proteomes" id="UP000235005">
    <property type="component" value="Unassembled WGS sequence"/>
</dbReference>
<comment type="caution">
    <text evidence="1">The sequence shown here is derived from an EMBL/GenBank/DDBJ whole genome shotgun (WGS) entry which is preliminary data.</text>
</comment>
<dbReference type="AlphaFoldDB" id="A0A2N5WXE7"/>
<keyword evidence="2" id="KW-1185">Reference proteome</keyword>
<reference evidence="1 2" key="1">
    <citation type="submission" date="2018-01" db="EMBL/GenBank/DDBJ databases">
        <title>The draft genome sequence of Halioglobus lutimaris HF004.</title>
        <authorList>
            <person name="Du Z.-J."/>
            <person name="Shi M.-J."/>
        </authorList>
    </citation>
    <scope>NUCLEOTIDE SEQUENCE [LARGE SCALE GENOMIC DNA]</scope>
    <source>
        <strain evidence="1 2">HF004</strain>
    </source>
</reference>
<evidence type="ECO:0000313" key="1">
    <source>
        <dbReference type="EMBL" id="PLW66914.1"/>
    </source>
</evidence>
<sequence>MNPFDLTLDAFQQLVPDPVLFGRPGAPRRGASDGNRGVQWNFWTERTTGAAHFSINLEGMRYEGWPVASFIQAELTSLGILEFAGLESMQIDPIVRFKRDAWQAQSKLDIEEQILGEAIPLSAMDSDTWRTTLEEALGCLDESKSFKGRARQVVTKSKDLQKLEMQVSPHLNVIHKLWDEVPESTAVALEIMEDTMGELAPIHRYISDLASQSWAAAGSNETVEFSSLKPAAAHALKFAKSGSITHSFLTDLSGLESSNDRGRYTVNPRRFVWWDTSGTRNARLELKSSKLTLVVLNSLLGGVVLPEGSRPHKKNPAMTDCFTASEAEARDLLAVFE</sequence>
<protein>
    <submittedName>
        <fullName evidence="1">Uncharacterized protein</fullName>
    </submittedName>
</protein>
<dbReference type="RefSeq" id="WP_101519035.1">
    <property type="nucleotide sequence ID" value="NZ_PKUS01000042.1"/>
</dbReference>
<dbReference type="OrthoDB" id="6626316at2"/>